<evidence type="ECO:0000256" key="8">
    <source>
        <dbReference type="ARBA" id="ARBA00023125"/>
    </source>
</evidence>
<evidence type="ECO:0000256" key="4">
    <source>
        <dbReference type="ARBA" id="ARBA00022737"/>
    </source>
</evidence>
<feature type="domain" description="C2H2-type" evidence="14">
    <location>
        <begin position="160"/>
        <end position="187"/>
    </location>
</feature>
<dbReference type="Proteomes" id="UP000823561">
    <property type="component" value="Chromosome 1"/>
</dbReference>
<dbReference type="FunFam" id="3.30.160.60:FF:001788">
    <property type="entry name" value="ras-responsive element-binding protein 1"/>
    <property type="match status" value="1"/>
</dbReference>
<feature type="region of interest" description="Disordered" evidence="13">
    <location>
        <begin position="1111"/>
        <end position="1140"/>
    </location>
</feature>
<feature type="compositionally biased region" description="Basic and acidic residues" evidence="13">
    <location>
        <begin position="1180"/>
        <end position="1201"/>
    </location>
</feature>
<dbReference type="GO" id="GO:0000978">
    <property type="term" value="F:RNA polymerase II cis-regulatory region sequence-specific DNA binding"/>
    <property type="evidence" value="ECO:0007669"/>
    <property type="project" value="TreeGrafter"/>
</dbReference>
<evidence type="ECO:0000256" key="10">
    <source>
        <dbReference type="ARBA" id="ARBA00023242"/>
    </source>
</evidence>
<keyword evidence="3" id="KW-0479">Metal-binding</keyword>
<organism evidence="15 16">
    <name type="scientific">Alosa alosa</name>
    <name type="common">allis shad</name>
    <dbReference type="NCBI Taxonomy" id="278164"/>
    <lineage>
        <taxon>Eukaryota</taxon>
        <taxon>Metazoa</taxon>
        <taxon>Chordata</taxon>
        <taxon>Craniata</taxon>
        <taxon>Vertebrata</taxon>
        <taxon>Euteleostomi</taxon>
        <taxon>Actinopterygii</taxon>
        <taxon>Neopterygii</taxon>
        <taxon>Teleostei</taxon>
        <taxon>Clupei</taxon>
        <taxon>Clupeiformes</taxon>
        <taxon>Clupeoidei</taxon>
        <taxon>Clupeidae</taxon>
        <taxon>Alosa</taxon>
    </lineage>
</organism>
<feature type="region of interest" description="Disordered" evidence="13">
    <location>
        <begin position="1437"/>
        <end position="1528"/>
    </location>
</feature>
<feature type="region of interest" description="Disordered" evidence="13">
    <location>
        <begin position="1164"/>
        <end position="1215"/>
    </location>
</feature>
<feature type="domain" description="C2H2-type" evidence="14">
    <location>
        <begin position="755"/>
        <end position="783"/>
    </location>
</feature>
<keyword evidence="6" id="KW-0862">Zinc</keyword>
<dbReference type="GO" id="GO:0051094">
    <property type="term" value="P:positive regulation of developmental process"/>
    <property type="evidence" value="ECO:0007669"/>
    <property type="project" value="UniProtKB-ARBA"/>
</dbReference>
<feature type="compositionally biased region" description="Polar residues" evidence="13">
    <location>
        <begin position="1"/>
        <end position="10"/>
    </location>
</feature>
<comment type="caution">
    <text evidence="15">The sequence shown here is derived from an EMBL/GenBank/DDBJ whole genome shotgun (WGS) entry which is preliminary data.</text>
</comment>
<evidence type="ECO:0000256" key="11">
    <source>
        <dbReference type="ARBA" id="ARBA00072640"/>
    </source>
</evidence>
<evidence type="ECO:0000256" key="3">
    <source>
        <dbReference type="ARBA" id="ARBA00022723"/>
    </source>
</evidence>
<feature type="domain" description="C2H2-type" evidence="14">
    <location>
        <begin position="1531"/>
        <end position="1558"/>
    </location>
</feature>
<feature type="domain" description="C2H2-type" evidence="14">
    <location>
        <begin position="273"/>
        <end position="295"/>
    </location>
</feature>
<dbReference type="InterPro" id="IPR013087">
    <property type="entry name" value="Znf_C2H2_type"/>
</dbReference>
<evidence type="ECO:0000256" key="7">
    <source>
        <dbReference type="ARBA" id="ARBA00023015"/>
    </source>
</evidence>
<keyword evidence="9" id="KW-0804">Transcription</keyword>
<feature type="domain" description="C2H2-type" evidence="14">
    <location>
        <begin position="1248"/>
        <end position="1271"/>
    </location>
</feature>
<feature type="domain" description="C2H2-type" evidence="14">
    <location>
        <begin position="851"/>
        <end position="874"/>
    </location>
</feature>
<feature type="domain" description="C2H2-type" evidence="14">
    <location>
        <begin position="727"/>
        <end position="754"/>
    </location>
</feature>
<feature type="region of interest" description="Disordered" evidence="13">
    <location>
        <begin position="1274"/>
        <end position="1372"/>
    </location>
</feature>
<dbReference type="GO" id="GO:0001228">
    <property type="term" value="F:DNA-binding transcription activator activity, RNA polymerase II-specific"/>
    <property type="evidence" value="ECO:0007669"/>
    <property type="project" value="TreeGrafter"/>
</dbReference>
<dbReference type="FunFam" id="3.30.160.60:FF:002476">
    <property type="entry name" value="Ras responsive element binding protein 1a"/>
    <property type="match status" value="1"/>
</dbReference>
<dbReference type="GO" id="GO:0005634">
    <property type="term" value="C:nucleus"/>
    <property type="evidence" value="ECO:0007669"/>
    <property type="project" value="UniProtKB-SubCell"/>
</dbReference>
<feature type="domain" description="C2H2-type" evidence="14">
    <location>
        <begin position="1559"/>
        <end position="1586"/>
    </location>
</feature>
<evidence type="ECO:0000313" key="15">
    <source>
        <dbReference type="EMBL" id="KAG5286847.1"/>
    </source>
</evidence>
<feature type="compositionally biased region" description="Low complexity" evidence="13">
    <location>
        <begin position="631"/>
        <end position="647"/>
    </location>
</feature>
<dbReference type="FunFam" id="3.30.160.60:FF:001782">
    <property type="entry name" value="Ras-responsive element-binding protein 1a"/>
    <property type="match status" value="1"/>
</dbReference>
<dbReference type="FunFam" id="3.30.160.60:FF:000507">
    <property type="entry name" value="ras-responsive element-binding protein 1 isoform X2"/>
    <property type="match status" value="1"/>
</dbReference>
<reference evidence="15 16" key="1">
    <citation type="submission" date="2020-10" db="EMBL/GenBank/DDBJ databases">
        <title>Chromosome-scale genome assembly of the Allis shad, Alosa alosa.</title>
        <authorList>
            <person name="Margot Z."/>
            <person name="Christophe K."/>
            <person name="Cabau C."/>
            <person name="Louis A."/>
            <person name="Berthelot C."/>
            <person name="Parey E."/>
            <person name="Roest Crollius H."/>
            <person name="Montfort J."/>
            <person name="Robinson-Rechavi M."/>
            <person name="Bucao C."/>
            <person name="Bouchez O."/>
            <person name="Gislard M."/>
            <person name="Lluch J."/>
            <person name="Milhes M."/>
            <person name="Lampietro C."/>
            <person name="Lopez Roques C."/>
            <person name="Donnadieu C."/>
            <person name="Braasch I."/>
            <person name="Desvignes T."/>
            <person name="Postlethwait J."/>
            <person name="Bobe J."/>
            <person name="Guiguen Y."/>
        </authorList>
    </citation>
    <scope>NUCLEOTIDE SEQUENCE [LARGE SCALE GENOMIC DNA]</scope>
    <source>
        <strain evidence="15">M-15738</strain>
        <tissue evidence="15">Blood</tissue>
    </source>
</reference>
<evidence type="ECO:0000256" key="2">
    <source>
        <dbReference type="ARBA" id="ARBA00006991"/>
    </source>
</evidence>
<keyword evidence="4" id="KW-0677">Repeat</keyword>
<feature type="region of interest" description="Disordered" evidence="13">
    <location>
        <begin position="205"/>
        <end position="266"/>
    </location>
</feature>
<keyword evidence="7" id="KW-0805">Transcription regulation</keyword>
<dbReference type="FunFam" id="3.30.160.60:FF:003009">
    <property type="entry name" value="Ras-responsive element binding protein, putative"/>
    <property type="match status" value="1"/>
</dbReference>
<feature type="compositionally biased region" description="Low complexity" evidence="13">
    <location>
        <begin position="1692"/>
        <end position="1718"/>
    </location>
</feature>
<feature type="compositionally biased region" description="Basic and acidic residues" evidence="13">
    <location>
        <begin position="1673"/>
        <end position="1690"/>
    </location>
</feature>
<dbReference type="FunFam" id="3.30.160.60:FF:000487">
    <property type="entry name" value="ras-responsive element-binding protein 1 isoform X1"/>
    <property type="match status" value="1"/>
</dbReference>
<comment type="similarity">
    <text evidence="2">Belongs to the krueppel C2H2-type zinc-finger protein family.</text>
</comment>
<feature type="domain" description="C2H2-type" evidence="14">
    <location>
        <begin position="1418"/>
        <end position="1445"/>
    </location>
</feature>
<dbReference type="Pfam" id="PF13894">
    <property type="entry name" value="zf-C2H2_4"/>
    <property type="match status" value="1"/>
</dbReference>
<dbReference type="Pfam" id="PF13912">
    <property type="entry name" value="zf-C2H2_6"/>
    <property type="match status" value="2"/>
</dbReference>
<feature type="region of interest" description="Disordered" evidence="13">
    <location>
        <begin position="1394"/>
        <end position="1418"/>
    </location>
</feature>
<dbReference type="PROSITE" id="PS50157">
    <property type="entry name" value="ZINC_FINGER_C2H2_2"/>
    <property type="match status" value="15"/>
</dbReference>
<feature type="compositionally biased region" description="Acidic residues" evidence="13">
    <location>
        <begin position="1357"/>
        <end position="1367"/>
    </location>
</feature>
<feature type="compositionally biased region" description="Basic and acidic residues" evidence="13">
    <location>
        <begin position="680"/>
        <end position="691"/>
    </location>
</feature>
<protein>
    <recommendedName>
        <fullName evidence="11">Ras-responsive element-binding protein 1</fullName>
    </recommendedName>
</protein>
<feature type="domain" description="C2H2-type" evidence="14">
    <location>
        <begin position="188"/>
        <end position="215"/>
    </location>
</feature>
<evidence type="ECO:0000256" key="9">
    <source>
        <dbReference type="ARBA" id="ARBA00023163"/>
    </source>
</evidence>
<keyword evidence="16" id="KW-1185">Reference proteome</keyword>
<feature type="compositionally biased region" description="Acidic residues" evidence="13">
    <location>
        <begin position="1488"/>
        <end position="1509"/>
    </location>
</feature>
<feature type="domain" description="C2H2-type" evidence="14">
    <location>
        <begin position="699"/>
        <end position="726"/>
    </location>
</feature>
<evidence type="ECO:0000256" key="13">
    <source>
        <dbReference type="SAM" id="MobiDB-lite"/>
    </source>
</evidence>
<dbReference type="SMART" id="SM00355">
    <property type="entry name" value="ZnF_C2H2"/>
    <property type="match status" value="16"/>
</dbReference>
<feature type="compositionally biased region" description="Basic and acidic residues" evidence="13">
    <location>
        <begin position="1737"/>
        <end position="1746"/>
    </location>
</feature>
<evidence type="ECO:0000256" key="6">
    <source>
        <dbReference type="ARBA" id="ARBA00022833"/>
    </source>
</evidence>
<feature type="domain" description="C2H2-type" evidence="14">
    <location>
        <begin position="1220"/>
        <end position="1247"/>
    </location>
</feature>
<dbReference type="GO" id="GO:0008270">
    <property type="term" value="F:zinc ion binding"/>
    <property type="evidence" value="ECO:0007669"/>
    <property type="project" value="UniProtKB-KW"/>
</dbReference>
<evidence type="ECO:0000256" key="12">
    <source>
        <dbReference type="PROSITE-ProRule" id="PRU00042"/>
    </source>
</evidence>
<feature type="compositionally biased region" description="Basic and acidic residues" evidence="13">
    <location>
        <begin position="1640"/>
        <end position="1654"/>
    </location>
</feature>
<feature type="region of interest" description="Disordered" evidence="13">
    <location>
        <begin position="1575"/>
        <end position="1746"/>
    </location>
</feature>
<dbReference type="PANTHER" id="PTHR46451:SF1">
    <property type="entry name" value="RAS-RESPONSIVE ELEMENT-BINDING PROTEIN 1"/>
    <property type="match status" value="1"/>
</dbReference>
<name>A0AAV6HKL5_9TELE</name>
<feature type="compositionally biased region" description="Basic and acidic residues" evidence="13">
    <location>
        <begin position="254"/>
        <end position="266"/>
    </location>
</feature>
<dbReference type="GO" id="GO:0000122">
    <property type="term" value="P:negative regulation of transcription by RNA polymerase II"/>
    <property type="evidence" value="ECO:0007669"/>
    <property type="project" value="UniProtKB-ARBA"/>
</dbReference>
<feature type="compositionally biased region" description="Polar residues" evidence="13">
    <location>
        <begin position="1621"/>
        <end position="1635"/>
    </location>
</feature>
<dbReference type="InterPro" id="IPR036236">
    <property type="entry name" value="Znf_C2H2_sf"/>
</dbReference>
<proteinExistence type="inferred from homology"/>
<dbReference type="FunFam" id="3.30.160.60:FF:000599">
    <property type="entry name" value="ras-responsive element-binding protein 1 isoform X1"/>
    <property type="match status" value="1"/>
</dbReference>
<feature type="compositionally biased region" description="Acidic residues" evidence="13">
    <location>
        <begin position="1655"/>
        <end position="1672"/>
    </location>
</feature>
<evidence type="ECO:0000313" key="16">
    <source>
        <dbReference type="Proteomes" id="UP000823561"/>
    </source>
</evidence>
<dbReference type="FunFam" id="3.30.160.60:FF:001098">
    <property type="entry name" value="Ras responsive element binding protein 1"/>
    <property type="match status" value="1"/>
</dbReference>
<dbReference type="Gene3D" id="3.30.160.60">
    <property type="entry name" value="Classic Zinc Finger"/>
    <property type="match status" value="11"/>
</dbReference>
<comment type="subcellular location">
    <subcellularLocation>
        <location evidence="1">Nucleus</location>
    </subcellularLocation>
</comment>
<evidence type="ECO:0000256" key="5">
    <source>
        <dbReference type="ARBA" id="ARBA00022771"/>
    </source>
</evidence>
<feature type="compositionally biased region" description="Low complexity" evidence="13">
    <location>
        <begin position="587"/>
        <end position="596"/>
    </location>
</feature>
<feature type="domain" description="C2H2-type" evidence="14">
    <location>
        <begin position="129"/>
        <end position="156"/>
    </location>
</feature>
<dbReference type="EMBL" id="JADWDJ010000001">
    <property type="protein sequence ID" value="KAG5286847.1"/>
    <property type="molecule type" value="Genomic_DNA"/>
</dbReference>
<accession>A0AAV6HKL5</accession>
<keyword evidence="8" id="KW-0238">DNA-binding</keyword>
<feature type="region of interest" description="Disordered" evidence="13">
    <location>
        <begin position="951"/>
        <end position="971"/>
    </location>
</feature>
<feature type="compositionally biased region" description="Polar residues" evidence="13">
    <location>
        <begin position="96"/>
        <end position="114"/>
    </location>
</feature>
<dbReference type="PANTHER" id="PTHR46451">
    <property type="entry name" value="RAS-RESPONSIVE ELEMENT-BINDING PROTEIN 1"/>
    <property type="match status" value="1"/>
</dbReference>
<feature type="region of interest" description="Disordered" evidence="13">
    <location>
        <begin position="425"/>
        <end position="445"/>
    </location>
</feature>
<dbReference type="SUPFAM" id="SSF57667">
    <property type="entry name" value="beta-beta-alpha zinc fingers"/>
    <property type="match status" value="8"/>
</dbReference>
<feature type="compositionally biased region" description="Polar residues" evidence="13">
    <location>
        <begin position="648"/>
        <end position="671"/>
    </location>
</feature>
<feature type="region of interest" description="Disordered" evidence="13">
    <location>
        <begin position="1"/>
        <end position="77"/>
    </location>
</feature>
<feature type="domain" description="C2H2-type" evidence="14">
    <location>
        <begin position="381"/>
        <end position="408"/>
    </location>
</feature>
<feature type="region of interest" description="Disordered" evidence="13">
    <location>
        <begin position="90"/>
        <end position="121"/>
    </location>
</feature>
<dbReference type="Pfam" id="PF00096">
    <property type="entry name" value="zf-C2H2"/>
    <property type="match status" value="8"/>
</dbReference>
<keyword evidence="10" id="KW-0539">Nucleus</keyword>
<dbReference type="PROSITE" id="PS00028">
    <property type="entry name" value="ZINC_FINGER_C2H2_1"/>
    <property type="match status" value="15"/>
</dbReference>
<feature type="region of interest" description="Disordered" evidence="13">
    <location>
        <begin position="560"/>
        <end position="691"/>
    </location>
</feature>
<feature type="domain" description="C2H2-type" evidence="14">
    <location>
        <begin position="821"/>
        <end position="848"/>
    </location>
</feature>
<dbReference type="FunFam" id="3.30.160.60:FF:000682">
    <property type="entry name" value="ras-responsive element-binding protein 1 isoform X1"/>
    <property type="match status" value="1"/>
</dbReference>
<sequence length="1746" mass="189229">MNSSSTEQTTIGGGATAAMPTDMVQSDTTHEDLQGKANQENELQDDERAPRQGDVSAQEAEEARGGEEGGDLTPINSMMNTVMNAGQINGGGVEPISTSTTPVKMPSKSPSANRTGRRNQEVKEDRATFICPLCDKSCGSQHQLTMHIRQHNTESGATDHSCSICGKALSSASSLDRHMLVHSGERPYKCSVCGQTFTTNGNMHRHMKIHDKDPSTVLNSNPPSPTKRRRLSVKRKPSVDDDGELTDQSPNKKVMMEDQVGERGRGKREEELLHCPICFKTFICKYGLESHMETHPDTTLRCNLCCITFRTHRGLLRHNSVIHKQLPTDPSGRPFIQSNPSVPLGFSDLAFIDFSCHKFPQIAQVWCETNLRRCSSKFHRFVCEVCNKAFPLQESLDLHTDTHKSPTIATGGAQTPSDITGADKARISAADEKQEEGEGEAVPKSLLPSEEERKAGFLEYLGLQHKSKVKPVPSEAEIQQAILDSIRVIRVEPAVTSLPQEASSNLSQSSALNLLSLQPLPRGFVLGPDSGLLVHPISGQAGVDVQQILKMATSVSSQMAKAAAAGHPQHQQGEAKHVQPLKPKPLVTPRSSVGTSTPPPPPMSAQQASPGYISPSLPPPTGHLLRTPKQSSSSSSSSSNSSSSSSSPVNQGYSWENVQMGSESAAATTTVPYDAAPGGVKREEAGGKEKSKVPAKTEYPCRFCTQVFSFPAGLQAHMRHHLGASPYQCSICSYAAPDKATLIRHLRTHSGERPYVCRLCHYPFTVKANCERHLRKKHMKNTRKEIEKNIEYVTSTSSGGGGSGGPASTLDLLDPAVASTTACRYCGEDLNNYRALQIHLRTHNGCQRKPYECRQCGAAFLAKRNCIHHLLKCHPEVPEREIEDHITALAPVMATTTTTAALQSTQPLSSSNGTLVQSAKLDASPYSLVADQDQPLDFSNKSSSITIKREAAPSPQPLPYDFSMEPIDLSIPKDPERKRMKREATDPVPLLCAVADIKKEMPSSSTHKVLEDRPILQRTFEISPPQLLASALGSDQLKSTARLKPLLPKPCSVANPTELPPLASIAQIISSVSAAPGLLKAGSPGIADSGRGLMGVDVLNSAFGLDSTLEDSLVTGSSKKKGKKQPAAEEMDDSGFGMAVGLDLESSGEFPSVEKMLATTDANKFSPYLRPSPVEPALEEMERERQSTSEEEKEGNKDKQRPRPQSKGKKNAYSNSVQKMTCPYCPRVFPWASSLQRHMLTHTGQKPYPCPQCDAFFSTKSNCERHLLRKHGLTSRLLQSNGQRSKGRGEDGSQGSAESISDVEAGVHTDAGDAHPSSDGSSSCAETHEPTQQEQPAAAEQNAQSGSDDADSRADELDSATVEDGDDTQSNTSLDVNLACKLIDFKLSADGQEQPAAVASPGAARVEPESGSSDEFQHTCPTCKKSFRHAATLSRHLKSHLQEAQAEEVAKKKGRQQRPTPSSSPKAGEVDGGTPEKDVNGSSVETSGAEEDEREKDREEQSDEEEDSGSSESKGGDGENGASGKTDKRKKICNMCNKRFWSLQDLTRHMRSHTGERPFKCQTCERTFTLKHSLVRHQRIHQKPQDSKGCDAEDEDEEMSEALLRDDLGSEEGEGFPCASGSESESIPCSTNPATESEMESEKKESGDEHRDEKEGDDNQEEVKEEENEEEEVEKKKEELAIGEKKKEEAGEAVVEETGVSTEEPLNESNANNSVSSEGQPGGASEPCPGQADDMAEAEKHQEPIQ</sequence>
<evidence type="ECO:0000256" key="1">
    <source>
        <dbReference type="ARBA" id="ARBA00004123"/>
    </source>
</evidence>
<gene>
    <name evidence="15" type="ORF">AALO_G00019430</name>
</gene>
<evidence type="ECO:0000259" key="14">
    <source>
        <dbReference type="PROSITE" id="PS50157"/>
    </source>
</evidence>
<feature type="compositionally biased region" description="Basic residues" evidence="13">
    <location>
        <begin position="226"/>
        <end position="236"/>
    </location>
</feature>
<dbReference type="InterPro" id="IPR052795">
    <property type="entry name" value="RREB1"/>
</dbReference>
<dbReference type="FunFam" id="3.30.160.60:FF:003785">
    <property type="entry name" value="Ras-responsive element-binding protein 1b"/>
    <property type="match status" value="1"/>
</dbReference>
<feature type="compositionally biased region" description="Low complexity" evidence="13">
    <location>
        <begin position="1332"/>
        <end position="1344"/>
    </location>
</feature>
<keyword evidence="5 12" id="KW-0863">Zinc-finger</keyword>